<protein>
    <submittedName>
        <fullName evidence="1">Uncharacterized protein</fullName>
    </submittedName>
</protein>
<proteinExistence type="predicted"/>
<keyword evidence="2" id="KW-1185">Reference proteome</keyword>
<name>A0A078A5W8_STYLE</name>
<reference evidence="1 2" key="1">
    <citation type="submission" date="2014-06" db="EMBL/GenBank/DDBJ databases">
        <authorList>
            <person name="Swart Estienne"/>
        </authorList>
    </citation>
    <scope>NUCLEOTIDE SEQUENCE [LARGE SCALE GENOMIC DNA]</scope>
    <source>
        <strain evidence="1 2">130c</strain>
    </source>
</reference>
<dbReference type="AlphaFoldDB" id="A0A078A5W8"/>
<organism evidence="1 2">
    <name type="scientific">Stylonychia lemnae</name>
    <name type="common">Ciliate</name>
    <dbReference type="NCBI Taxonomy" id="5949"/>
    <lineage>
        <taxon>Eukaryota</taxon>
        <taxon>Sar</taxon>
        <taxon>Alveolata</taxon>
        <taxon>Ciliophora</taxon>
        <taxon>Intramacronucleata</taxon>
        <taxon>Spirotrichea</taxon>
        <taxon>Stichotrichia</taxon>
        <taxon>Sporadotrichida</taxon>
        <taxon>Oxytrichidae</taxon>
        <taxon>Stylonychinae</taxon>
        <taxon>Stylonychia</taxon>
    </lineage>
</organism>
<accession>A0A078A5W8</accession>
<dbReference type="InParanoid" id="A0A078A5W8"/>
<evidence type="ECO:0000313" key="1">
    <source>
        <dbReference type="EMBL" id="CDW76154.1"/>
    </source>
</evidence>
<dbReference type="Proteomes" id="UP000039865">
    <property type="component" value="Unassembled WGS sequence"/>
</dbReference>
<gene>
    <name evidence="1" type="primary">Contig2705.g2908</name>
    <name evidence="1" type="ORF">STYLEM_5152</name>
</gene>
<evidence type="ECO:0000313" key="2">
    <source>
        <dbReference type="Proteomes" id="UP000039865"/>
    </source>
</evidence>
<dbReference type="EMBL" id="CCKQ01005007">
    <property type="protein sequence ID" value="CDW76154.1"/>
    <property type="molecule type" value="Genomic_DNA"/>
</dbReference>
<sequence length="114" mass="13282">MEKQMIKTKGKVMADMRWLMREYMSDIGGEALSMGKVNFGIKMDQYNMMANGNVENLMVMAQYIINGDNKNLKENFLREEQKEESIGLIISMIDEKFCNDYMKLDISMIIDKIC</sequence>